<name>A0A934NAZ4_9BACT</name>
<dbReference type="InterPro" id="IPR008863">
    <property type="entry name" value="Toxic_anion-R_TelA"/>
</dbReference>
<gene>
    <name evidence="3" type="ORF">JF888_01875</name>
</gene>
<reference evidence="3 4" key="1">
    <citation type="submission" date="2020-10" db="EMBL/GenBank/DDBJ databases">
        <title>Ca. Dormibacterota MAGs.</title>
        <authorList>
            <person name="Montgomery K."/>
        </authorList>
    </citation>
    <scope>NUCLEOTIDE SEQUENCE [LARGE SCALE GENOMIC DNA]</scope>
    <source>
        <strain evidence="3">SC8811_S16_3</strain>
    </source>
</reference>
<evidence type="ECO:0000313" key="3">
    <source>
        <dbReference type="EMBL" id="MBJ7601941.1"/>
    </source>
</evidence>
<sequence length="408" mass="44539">MNPPAGSANAGELVLEPPQAVSPISTSQAAGTVRVDPQTAQQISGAVSSFVDSLAQLETNSPDFTRKVQSVSQMGNQEIRRSAESSNRFLERPTNALNQGPIGETSQVSNALLALRRQVEDLDPSRGLKNPRRMFGMVPFGNRFRDYFHKYQSAQGSIEAIIQALYRGQDELMRDNAAIEQEKANLWAMKGRLEQYSYMAAQLDEQLTAKVGQVQASDPERARSLQENVLFYVRQKRQDLLTQLAVTVQGYLALDLVRKNNQELIKGVDRATTTTVSALRTAVMTALALNNQRLVLNQITALNETTGNLIESTSVMLREQTGEIQSQAASATVSVEKLQAAFNNVYATIDMIDTYKVAALDNMKKTIDALSGEVARAQVYIDKAHQADSGQQIAAGAGELILPAHKAG</sequence>
<comment type="similarity">
    <text evidence="1 2">Belongs to the TelA family.</text>
</comment>
<protein>
    <submittedName>
        <fullName evidence="3">Toxic anion resistance protein</fullName>
    </submittedName>
</protein>
<evidence type="ECO:0000313" key="4">
    <source>
        <dbReference type="Proteomes" id="UP000620075"/>
    </source>
</evidence>
<dbReference type="PANTHER" id="PTHR38432">
    <property type="entry name" value="TELA-LIKE PROTEIN SAOUHSC_01408"/>
    <property type="match status" value="1"/>
</dbReference>
<comment type="caution">
    <text evidence="3">The sequence shown here is derived from an EMBL/GenBank/DDBJ whole genome shotgun (WGS) entry which is preliminary data.</text>
</comment>
<dbReference type="PIRSF" id="PIRSF026508">
    <property type="entry name" value="TelA"/>
    <property type="match status" value="1"/>
</dbReference>
<dbReference type="Proteomes" id="UP000620075">
    <property type="component" value="Unassembled WGS sequence"/>
</dbReference>
<evidence type="ECO:0000256" key="1">
    <source>
        <dbReference type="ARBA" id="ARBA00005541"/>
    </source>
</evidence>
<proteinExistence type="inferred from homology"/>
<dbReference type="AlphaFoldDB" id="A0A934NAZ4"/>
<dbReference type="EMBL" id="JAEKNQ010000010">
    <property type="protein sequence ID" value="MBJ7601941.1"/>
    <property type="molecule type" value="Genomic_DNA"/>
</dbReference>
<dbReference type="PANTHER" id="PTHR38432:SF1">
    <property type="entry name" value="TELA-LIKE PROTEIN SAOUHSC_01408"/>
    <property type="match status" value="1"/>
</dbReference>
<evidence type="ECO:0000256" key="2">
    <source>
        <dbReference type="PIRNR" id="PIRNR026508"/>
    </source>
</evidence>
<accession>A0A934NAZ4</accession>
<organism evidence="3 4">
    <name type="scientific">Candidatus Dormiibacter inghamiae</name>
    <dbReference type="NCBI Taxonomy" id="3127013"/>
    <lineage>
        <taxon>Bacteria</taxon>
        <taxon>Bacillati</taxon>
        <taxon>Candidatus Dormiibacterota</taxon>
        <taxon>Candidatus Dormibacteria</taxon>
        <taxon>Candidatus Dormibacterales</taxon>
        <taxon>Candidatus Dormibacteraceae</taxon>
        <taxon>Candidatus Dormiibacter</taxon>
    </lineage>
</organism>
<dbReference type="Pfam" id="PF05816">
    <property type="entry name" value="TelA"/>
    <property type="match status" value="1"/>
</dbReference>